<keyword evidence="2" id="KW-1133">Transmembrane helix</keyword>
<evidence type="ECO:0000256" key="2">
    <source>
        <dbReference type="SAM" id="Phobius"/>
    </source>
</evidence>
<evidence type="ECO:0000313" key="4">
    <source>
        <dbReference type="Proteomes" id="UP000275267"/>
    </source>
</evidence>
<accession>A0A3L6SMW0</accession>
<keyword evidence="4" id="KW-1185">Reference proteome</keyword>
<evidence type="ECO:0000313" key="3">
    <source>
        <dbReference type="EMBL" id="RLN23956.1"/>
    </source>
</evidence>
<keyword evidence="2" id="KW-0812">Transmembrane</keyword>
<comment type="caution">
    <text evidence="3">The sequence shown here is derived from an EMBL/GenBank/DDBJ whole genome shotgun (WGS) entry which is preliminary data.</text>
</comment>
<dbReference type="STRING" id="4540.A0A3L6SMW0"/>
<dbReference type="PROSITE" id="PS51257">
    <property type="entry name" value="PROKAR_LIPOPROTEIN"/>
    <property type="match status" value="1"/>
</dbReference>
<protein>
    <submittedName>
        <fullName evidence="3">Uncharacterized protein</fullName>
    </submittedName>
</protein>
<dbReference type="PANTHER" id="PTHR33474">
    <property type="entry name" value="TRANSMEMBRANE PROTEIN"/>
    <property type="match status" value="1"/>
</dbReference>
<dbReference type="OrthoDB" id="693939at2759"/>
<dbReference type="PANTHER" id="PTHR33474:SF3">
    <property type="entry name" value="OS01G0276900 PROTEIN"/>
    <property type="match status" value="1"/>
</dbReference>
<feature type="transmembrane region" description="Helical" evidence="2">
    <location>
        <begin position="46"/>
        <end position="65"/>
    </location>
</feature>
<proteinExistence type="predicted"/>
<reference evidence="4" key="1">
    <citation type="journal article" date="2019" name="Nat. Commun.">
        <title>The genome of broomcorn millet.</title>
        <authorList>
            <person name="Zou C."/>
            <person name="Miki D."/>
            <person name="Li D."/>
            <person name="Tang Q."/>
            <person name="Xiao L."/>
            <person name="Rajput S."/>
            <person name="Deng P."/>
            <person name="Jia W."/>
            <person name="Huang R."/>
            <person name="Zhang M."/>
            <person name="Sun Y."/>
            <person name="Hu J."/>
            <person name="Fu X."/>
            <person name="Schnable P.S."/>
            <person name="Li F."/>
            <person name="Zhang H."/>
            <person name="Feng B."/>
            <person name="Zhu X."/>
            <person name="Liu R."/>
            <person name="Schnable J.C."/>
            <person name="Zhu J.-K."/>
            <person name="Zhang H."/>
        </authorList>
    </citation>
    <scope>NUCLEOTIDE SEQUENCE [LARGE SCALE GENOMIC DNA]</scope>
</reference>
<dbReference type="AlphaFoldDB" id="A0A3L6SMW0"/>
<name>A0A3L6SMW0_PANMI</name>
<keyword evidence="2" id="KW-0472">Membrane</keyword>
<sequence>MATAAARKVSVPAVLLVLSVLSCLLLVHGSYGLLELFGPPDLSPEATLLIFALCFLLLLLAAAAAGNRRALLPREAAGDVVGQALPTTAEEAAVGGEPHHHQLADDEEMAAARRAGLLQTEDYPGSGANSRHDPRNPH</sequence>
<gene>
    <name evidence="3" type="ORF">C2845_PM07G06630</name>
</gene>
<feature type="transmembrane region" description="Helical" evidence="2">
    <location>
        <begin position="12"/>
        <end position="34"/>
    </location>
</feature>
<evidence type="ECO:0000256" key="1">
    <source>
        <dbReference type="SAM" id="MobiDB-lite"/>
    </source>
</evidence>
<feature type="region of interest" description="Disordered" evidence="1">
    <location>
        <begin position="91"/>
        <end position="138"/>
    </location>
</feature>
<organism evidence="3 4">
    <name type="scientific">Panicum miliaceum</name>
    <name type="common">Proso millet</name>
    <name type="synonym">Broomcorn millet</name>
    <dbReference type="NCBI Taxonomy" id="4540"/>
    <lineage>
        <taxon>Eukaryota</taxon>
        <taxon>Viridiplantae</taxon>
        <taxon>Streptophyta</taxon>
        <taxon>Embryophyta</taxon>
        <taxon>Tracheophyta</taxon>
        <taxon>Spermatophyta</taxon>
        <taxon>Magnoliopsida</taxon>
        <taxon>Liliopsida</taxon>
        <taxon>Poales</taxon>
        <taxon>Poaceae</taxon>
        <taxon>PACMAD clade</taxon>
        <taxon>Panicoideae</taxon>
        <taxon>Panicodae</taxon>
        <taxon>Paniceae</taxon>
        <taxon>Panicinae</taxon>
        <taxon>Panicum</taxon>
        <taxon>Panicum sect. Panicum</taxon>
    </lineage>
</organism>
<dbReference type="EMBL" id="PQIB02000004">
    <property type="protein sequence ID" value="RLN23956.1"/>
    <property type="molecule type" value="Genomic_DNA"/>
</dbReference>
<dbReference type="Proteomes" id="UP000275267">
    <property type="component" value="Unassembled WGS sequence"/>
</dbReference>